<dbReference type="PANTHER" id="PTHR48078:SF6">
    <property type="entry name" value="L-THREONINE DEHYDRATASE CATABOLIC TDCB"/>
    <property type="match status" value="1"/>
</dbReference>
<reference evidence="5 6" key="1">
    <citation type="submission" date="2021-03" db="EMBL/GenBank/DDBJ databases">
        <title>Sequencing the genomes of 1000 actinobacteria strains.</title>
        <authorList>
            <person name="Klenk H.-P."/>
        </authorList>
    </citation>
    <scope>NUCLEOTIDE SEQUENCE [LARGE SCALE GENOMIC DNA]</scope>
    <source>
        <strain evidence="5 6">DSM 15797</strain>
    </source>
</reference>
<dbReference type="SUPFAM" id="SSF53686">
    <property type="entry name" value="Tryptophan synthase beta subunit-like PLP-dependent enzymes"/>
    <property type="match status" value="1"/>
</dbReference>
<dbReference type="RefSeq" id="WP_209996357.1">
    <property type="nucleotide sequence ID" value="NZ_BAAAJY010000007.1"/>
</dbReference>
<feature type="domain" description="Tryptophan synthase beta chain-like PALP" evidence="4">
    <location>
        <begin position="17"/>
        <end position="303"/>
    </location>
</feature>
<dbReference type="InterPro" id="IPR036052">
    <property type="entry name" value="TrpB-like_PALP_sf"/>
</dbReference>
<accession>A0ABS4XAM0</accession>
<evidence type="ECO:0000256" key="1">
    <source>
        <dbReference type="ARBA" id="ARBA00001933"/>
    </source>
</evidence>
<evidence type="ECO:0000313" key="6">
    <source>
        <dbReference type="Proteomes" id="UP001296993"/>
    </source>
</evidence>
<dbReference type="InterPro" id="IPR050147">
    <property type="entry name" value="Ser/Thr_Dehydratase"/>
</dbReference>
<sequence length="311" mass="31456">MLLLSDVLDASARIAGRVRTTPLMPVDDPGLPGVTHLKLEQLQLTGTFKARGAFNRQLAALEAGELDAEAGIVAASGGNAGLANAYAAAALGVPANVFVPGNAPAVKVAKLRAYGAVVHLVGTEYSHAYEAAIEFAQRRGALFCHAYDQAEIVAGAGSIGLEVIGQAAGGVDTLLVAVGGGGLVGGITAGVDRRIKIVGVEPELCPSLTDSLAAGHPVEVEVSGIAADSLGARLIGTIGFEVAAAHGVSTVTVTEQSILEARSWLWQNYRMAVEHGAATVVAAVRSGAYVPAPGERVALLVCGANTDPSDL</sequence>
<dbReference type="Gene3D" id="3.40.50.1100">
    <property type="match status" value="2"/>
</dbReference>
<keyword evidence="2" id="KW-0663">Pyridoxal phosphate</keyword>
<dbReference type="Proteomes" id="UP001296993">
    <property type="component" value="Unassembled WGS sequence"/>
</dbReference>
<dbReference type="EMBL" id="JAGIOF010000001">
    <property type="protein sequence ID" value="MBP2385515.1"/>
    <property type="molecule type" value="Genomic_DNA"/>
</dbReference>
<proteinExistence type="predicted"/>
<organism evidence="5 6">
    <name type="scientific">Paeniglutamicibacter kerguelensis</name>
    <dbReference type="NCBI Taxonomy" id="254788"/>
    <lineage>
        <taxon>Bacteria</taxon>
        <taxon>Bacillati</taxon>
        <taxon>Actinomycetota</taxon>
        <taxon>Actinomycetes</taxon>
        <taxon>Micrococcales</taxon>
        <taxon>Micrococcaceae</taxon>
        <taxon>Paeniglutamicibacter</taxon>
    </lineage>
</organism>
<evidence type="ECO:0000256" key="3">
    <source>
        <dbReference type="ARBA" id="ARBA00023239"/>
    </source>
</evidence>
<comment type="cofactor">
    <cofactor evidence="1">
        <name>pyridoxal 5'-phosphate</name>
        <dbReference type="ChEBI" id="CHEBI:597326"/>
    </cofactor>
</comment>
<comment type="caution">
    <text evidence="5">The sequence shown here is derived from an EMBL/GenBank/DDBJ whole genome shotgun (WGS) entry which is preliminary data.</text>
</comment>
<gene>
    <name evidence="5" type="ORF">JOF47_001026</name>
</gene>
<dbReference type="NCBIfam" id="NF006094">
    <property type="entry name" value="PRK08246.1"/>
    <property type="match status" value="1"/>
</dbReference>
<dbReference type="EC" id="4.3.1.19" evidence="5"/>
<keyword evidence="6" id="KW-1185">Reference proteome</keyword>
<evidence type="ECO:0000256" key="2">
    <source>
        <dbReference type="ARBA" id="ARBA00022898"/>
    </source>
</evidence>
<protein>
    <submittedName>
        <fullName evidence="5">Threonine dehydratase</fullName>
        <ecNumber evidence="5">4.3.1.19</ecNumber>
    </submittedName>
</protein>
<dbReference type="GO" id="GO:0004794">
    <property type="term" value="F:threonine deaminase activity"/>
    <property type="evidence" value="ECO:0007669"/>
    <property type="project" value="UniProtKB-EC"/>
</dbReference>
<dbReference type="PANTHER" id="PTHR48078">
    <property type="entry name" value="THREONINE DEHYDRATASE, MITOCHONDRIAL-RELATED"/>
    <property type="match status" value="1"/>
</dbReference>
<dbReference type="Pfam" id="PF00291">
    <property type="entry name" value="PALP"/>
    <property type="match status" value="1"/>
</dbReference>
<keyword evidence="3 5" id="KW-0456">Lyase</keyword>
<evidence type="ECO:0000259" key="4">
    <source>
        <dbReference type="Pfam" id="PF00291"/>
    </source>
</evidence>
<name>A0ABS4XAM0_9MICC</name>
<evidence type="ECO:0000313" key="5">
    <source>
        <dbReference type="EMBL" id="MBP2385515.1"/>
    </source>
</evidence>
<dbReference type="InterPro" id="IPR001926">
    <property type="entry name" value="TrpB-like_PALP"/>
</dbReference>